<sequence>MTLAPFHLAFPVDDLESTRRFYCDKLGCAPGRSSDTWFDFSLYGHQMSAHLRTADDRPASSGAVDGKDVPIPHFGVVLPMEDWKALAARLEATDGIEWIHRPMIRFEGQPGEQATLFIRDPSGNALEFKGFTSLDAVFAQQE</sequence>
<dbReference type="PROSITE" id="PS51819">
    <property type="entry name" value="VOC"/>
    <property type="match status" value="1"/>
</dbReference>
<evidence type="ECO:0000313" key="2">
    <source>
        <dbReference type="EMBL" id="QKV19209.1"/>
    </source>
</evidence>
<feature type="domain" description="VOC" evidence="1">
    <location>
        <begin position="4"/>
        <end position="131"/>
    </location>
</feature>
<dbReference type="InterPro" id="IPR029068">
    <property type="entry name" value="Glyas_Bleomycin-R_OHBP_Dase"/>
</dbReference>
<dbReference type="InterPro" id="IPR037523">
    <property type="entry name" value="VOC_core"/>
</dbReference>
<dbReference type="AlphaFoldDB" id="A0A6N1VJ21"/>
<dbReference type="Pfam" id="PF00903">
    <property type="entry name" value="Glyoxalase"/>
    <property type="match status" value="1"/>
</dbReference>
<dbReference type="KEGG" id="orm:HTY61_12455"/>
<accession>A0A6N1VJ21</accession>
<dbReference type="SUPFAM" id="SSF54593">
    <property type="entry name" value="Glyoxalase/Bleomycin resistance protein/Dihydroxybiphenyl dioxygenase"/>
    <property type="match status" value="1"/>
</dbReference>
<dbReference type="PANTHER" id="PTHR39434:SF1">
    <property type="entry name" value="VOC DOMAIN-CONTAINING PROTEIN"/>
    <property type="match status" value="1"/>
</dbReference>
<dbReference type="PANTHER" id="PTHR39434">
    <property type="match status" value="1"/>
</dbReference>
<protein>
    <submittedName>
        <fullName evidence="2">VOC family protein</fullName>
    </submittedName>
</protein>
<dbReference type="InterPro" id="IPR004360">
    <property type="entry name" value="Glyas_Fos-R_dOase_dom"/>
</dbReference>
<evidence type="ECO:0000259" key="1">
    <source>
        <dbReference type="PROSITE" id="PS51819"/>
    </source>
</evidence>
<gene>
    <name evidence="2" type="ORF">HTY61_12455</name>
</gene>
<reference evidence="2 3" key="1">
    <citation type="submission" date="2020-06" db="EMBL/GenBank/DDBJ databases">
        <title>Oricola thermophila sp. nov. isolated from a tidal sediments.</title>
        <authorList>
            <person name="Kwon K.K."/>
            <person name="Yang S.-H."/>
            <person name="Park M.-J."/>
        </authorList>
    </citation>
    <scope>NUCLEOTIDE SEQUENCE [LARGE SCALE GENOMIC DNA]</scope>
    <source>
        <strain evidence="2 3">MEBiC13590</strain>
    </source>
</reference>
<organism evidence="2 3">
    <name type="scientific">Oricola thermophila</name>
    <dbReference type="NCBI Taxonomy" id="2742145"/>
    <lineage>
        <taxon>Bacteria</taxon>
        <taxon>Pseudomonadati</taxon>
        <taxon>Pseudomonadota</taxon>
        <taxon>Alphaproteobacteria</taxon>
        <taxon>Hyphomicrobiales</taxon>
        <taxon>Ahrensiaceae</taxon>
        <taxon>Oricola</taxon>
    </lineage>
</organism>
<keyword evidence="3" id="KW-1185">Reference proteome</keyword>
<proteinExistence type="predicted"/>
<dbReference type="Gene3D" id="3.10.180.10">
    <property type="entry name" value="2,3-Dihydroxybiphenyl 1,2-Dioxygenase, domain 1"/>
    <property type="match status" value="1"/>
</dbReference>
<dbReference type="Proteomes" id="UP000509367">
    <property type="component" value="Chromosome"/>
</dbReference>
<dbReference type="RefSeq" id="WP_175277101.1">
    <property type="nucleotide sequence ID" value="NZ_CP054836.1"/>
</dbReference>
<dbReference type="EMBL" id="CP054836">
    <property type="protein sequence ID" value="QKV19209.1"/>
    <property type="molecule type" value="Genomic_DNA"/>
</dbReference>
<evidence type="ECO:0000313" key="3">
    <source>
        <dbReference type="Proteomes" id="UP000509367"/>
    </source>
</evidence>
<name>A0A6N1VJ21_9HYPH</name>